<sequence>MINRLFRLFVALGCLYISSGIALVQANSFDDDSKEQSEQELQQLKVKIKNLRIELDEVRTLHDKVRQELRTTEISISKRVKNLNQLKRKLRRQNKRLRQLQQQRRELNKDVVTQRDLLGQQVRTAYTIGKQEYLKLLLNQENPNAIGRVLTYYEYFNQARSERIDTSTKTLRSLAQIKKRIRQENKTLQNLKQQQLAEKKNLEAGYQARAIVIAKLSKDIEHKDGALQQMLANEKQLERVLNVITESMPEILTEPGKHLPFATLKGKLYWPALGTVKNLFGRTRKTAKVKWNGVIIKARQGNNVRAISHGRVAYADWLRGYGLLMIIDHGDGYMSLYGHNEDIRKETGDWVDEGEIIGSVGNTGGQAKAGLYFEIRKNGKPANPKIWCRKVRRG</sequence>
<dbReference type="GO" id="GO:0004222">
    <property type="term" value="F:metalloendopeptidase activity"/>
    <property type="evidence" value="ECO:0007669"/>
    <property type="project" value="TreeGrafter"/>
</dbReference>
<name>A0A3B0ZYY4_9ZZZZ</name>
<keyword evidence="3" id="KW-0378">Hydrolase</keyword>
<dbReference type="EMBL" id="UOFT01000027">
    <property type="protein sequence ID" value="VAW92587.1"/>
    <property type="molecule type" value="Genomic_DNA"/>
</dbReference>
<organism evidence="3">
    <name type="scientific">hydrothermal vent metagenome</name>
    <dbReference type="NCBI Taxonomy" id="652676"/>
    <lineage>
        <taxon>unclassified sequences</taxon>
        <taxon>metagenomes</taxon>
        <taxon>ecological metagenomes</taxon>
    </lineage>
</organism>
<feature type="coiled-coil region" evidence="1">
    <location>
        <begin position="171"/>
        <end position="205"/>
    </location>
</feature>
<dbReference type="InterPro" id="IPR011055">
    <property type="entry name" value="Dup_hybrid_motif"/>
</dbReference>
<accession>A0A3B0ZYY4</accession>
<dbReference type="CDD" id="cd12797">
    <property type="entry name" value="M23_peptidase"/>
    <property type="match status" value="1"/>
</dbReference>
<protein>
    <submittedName>
        <fullName evidence="3">Murein hydrolase activator EnvC</fullName>
    </submittedName>
</protein>
<dbReference type="SUPFAM" id="SSF51261">
    <property type="entry name" value="Duplicated hybrid motif"/>
    <property type="match status" value="1"/>
</dbReference>
<dbReference type="InterPro" id="IPR016047">
    <property type="entry name" value="M23ase_b-sheet_dom"/>
</dbReference>
<dbReference type="FunFam" id="2.70.70.10:FF:000003">
    <property type="entry name" value="Murein hydrolase activator EnvC"/>
    <property type="match status" value="1"/>
</dbReference>
<reference evidence="3" key="1">
    <citation type="submission" date="2018-06" db="EMBL/GenBank/DDBJ databases">
        <authorList>
            <person name="Zhirakovskaya E."/>
        </authorList>
    </citation>
    <scope>NUCLEOTIDE SEQUENCE</scope>
</reference>
<evidence type="ECO:0000259" key="2">
    <source>
        <dbReference type="Pfam" id="PF01551"/>
    </source>
</evidence>
<keyword evidence="1" id="KW-0175">Coiled coil</keyword>
<feature type="coiled-coil region" evidence="1">
    <location>
        <begin position="34"/>
        <end position="117"/>
    </location>
</feature>
<dbReference type="AlphaFoldDB" id="A0A3B0ZYY4"/>
<dbReference type="InterPro" id="IPR050570">
    <property type="entry name" value="Cell_wall_metabolism_enzyme"/>
</dbReference>
<dbReference type="Gene3D" id="2.70.70.10">
    <property type="entry name" value="Glucose Permease (Domain IIA)"/>
    <property type="match status" value="1"/>
</dbReference>
<dbReference type="PANTHER" id="PTHR21666:SF270">
    <property type="entry name" value="MUREIN HYDROLASE ACTIVATOR ENVC"/>
    <property type="match status" value="1"/>
</dbReference>
<proteinExistence type="predicted"/>
<evidence type="ECO:0000313" key="3">
    <source>
        <dbReference type="EMBL" id="VAW92587.1"/>
    </source>
</evidence>
<dbReference type="Pfam" id="PF01551">
    <property type="entry name" value="Peptidase_M23"/>
    <property type="match status" value="1"/>
</dbReference>
<evidence type="ECO:0000256" key="1">
    <source>
        <dbReference type="SAM" id="Coils"/>
    </source>
</evidence>
<feature type="domain" description="M23ase beta-sheet core" evidence="2">
    <location>
        <begin position="291"/>
        <end position="384"/>
    </location>
</feature>
<dbReference type="PANTHER" id="PTHR21666">
    <property type="entry name" value="PEPTIDASE-RELATED"/>
    <property type="match status" value="1"/>
</dbReference>
<gene>
    <name evidence="3" type="ORF">MNBD_GAMMA23-2429</name>
</gene>
<dbReference type="Gene3D" id="6.10.250.3150">
    <property type="match status" value="1"/>
</dbReference>